<evidence type="ECO:0000259" key="1">
    <source>
        <dbReference type="PROSITE" id="PS50125"/>
    </source>
</evidence>
<evidence type="ECO:0000313" key="3">
    <source>
        <dbReference type="Proteomes" id="UP000700706"/>
    </source>
</evidence>
<dbReference type="InterPro" id="IPR001054">
    <property type="entry name" value="A/G_cyclase"/>
</dbReference>
<accession>A0A952KI54</accession>
<protein>
    <recommendedName>
        <fullName evidence="1">Guanylate cyclase domain-containing protein</fullName>
    </recommendedName>
</protein>
<dbReference type="AlphaFoldDB" id="A0A952KI54"/>
<dbReference type="GO" id="GO:0006171">
    <property type="term" value="P:cAMP biosynthetic process"/>
    <property type="evidence" value="ECO:0007669"/>
    <property type="project" value="TreeGrafter"/>
</dbReference>
<gene>
    <name evidence="2" type="ORF">JF625_14810</name>
</gene>
<dbReference type="SUPFAM" id="SSF55073">
    <property type="entry name" value="Nucleotide cyclase"/>
    <property type="match status" value="1"/>
</dbReference>
<comment type="caution">
    <text evidence="2">The sequence shown here is derived from an EMBL/GenBank/DDBJ whole genome shotgun (WGS) entry which is preliminary data.</text>
</comment>
<dbReference type="InterPro" id="IPR029016">
    <property type="entry name" value="GAF-like_dom_sf"/>
</dbReference>
<dbReference type="PANTHER" id="PTHR43081">
    <property type="entry name" value="ADENYLATE CYCLASE, TERMINAL-DIFFERENTIATION SPECIFIC-RELATED"/>
    <property type="match status" value="1"/>
</dbReference>
<dbReference type="EMBL" id="JAEKLZ010000213">
    <property type="protein sequence ID" value="MBW8726411.1"/>
    <property type="molecule type" value="Genomic_DNA"/>
</dbReference>
<name>A0A952KI54_9PROT</name>
<dbReference type="SUPFAM" id="SSF55781">
    <property type="entry name" value="GAF domain-like"/>
    <property type="match status" value="1"/>
</dbReference>
<dbReference type="InterPro" id="IPR050697">
    <property type="entry name" value="Adenylyl/Guanylyl_Cyclase_3/4"/>
</dbReference>
<dbReference type="CDD" id="cd07302">
    <property type="entry name" value="CHD"/>
    <property type="match status" value="1"/>
</dbReference>
<dbReference type="GO" id="GO:0035556">
    <property type="term" value="P:intracellular signal transduction"/>
    <property type="evidence" value="ECO:0007669"/>
    <property type="project" value="InterPro"/>
</dbReference>
<dbReference type="Gene3D" id="3.30.70.1230">
    <property type="entry name" value="Nucleotide cyclase"/>
    <property type="match status" value="1"/>
</dbReference>
<dbReference type="Gene3D" id="3.30.450.40">
    <property type="match status" value="1"/>
</dbReference>
<proteinExistence type="predicted"/>
<dbReference type="GO" id="GO:0004016">
    <property type="term" value="F:adenylate cyclase activity"/>
    <property type="evidence" value="ECO:0007669"/>
    <property type="project" value="UniProtKB-ARBA"/>
</dbReference>
<dbReference type="SMART" id="SM00044">
    <property type="entry name" value="CYCc"/>
    <property type="match status" value="1"/>
</dbReference>
<dbReference type="Pfam" id="PF00211">
    <property type="entry name" value="Guanylate_cyc"/>
    <property type="match status" value="1"/>
</dbReference>
<reference evidence="2" key="1">
    <citation type="submission" date="2020-06" db="EMBL/GenBank/DDBJ databases">
        <title>Stable isotope informed genome-resolved metagenomics uncovers potential trophic interactions in rhizosphere soil.</title>
        <authorList>
            <person name="Starr E.P."/>
            <person name="Shi S."/>
            <person name="Blazewicz S.J."/>
            <person name="Koch B.J."/>
            <person name="Probst A.J."/>
            <person name="Hungate B.A."/>
            <person name="Pett-Ridge J."/>
            <person name="Firestone M.K."/>
            <person name="Banfield J.F."/>
        </authorList>
    </citation>
    <scope>NUCLEOTIDE SEQUENCE</scope>
    <source>
        <strain evidence="2">YM_69_17</strain>
    </source>
</reference>
<dbReference type="InterPro" id="IPR029787">
    <property type="entry name" value="Nucleotide_cyclase"/>
</dbReference>
<dbReference type="Proteomes" id="UP000700706">
    <property type="component" value="Unassembled WGS sequence"/>
</dbReference>
<evidence type="ECO:0000313" key="2">
    <source>
        <dbReference type="EMBL" id="MBW8726411.1"/>
    </source>
</evidence>
<dbReference type="PANTHER" id="PTHR43081:SF11">
    <property type="entry name" value="BLR2264 PROTEIN"/>
    <property type="match status" value="1"/>
</dbReference>
<organism evidence="2 3">
    <name type="scientific">Inquilinus limosus</name>
    <dbReference type="NCBI Taxonomy" id="171674"/>
    <lineage>
        <taxon>Bacteria</taxon>
        <taxon>Pseudomonadati</taxon>
        <taxon>Pseudomonadota</taxon>
        <taxon>Alphaproteobacteria</taxon>
        <taxon>Rhodospirillales</taxon>
        <taxon>Rhodospirillaceae</taxon>
        <taxon>Inquilinus</taxon>
    </lineage>
</organism>
<sequence length="392" mass="41190">MAVAELGREVAEWLVAEGRLLADPVALVDAFCRRLIAAGLPLQRVRIGQSITHPLLTAWGVVWTTAKGGEEFIVDRKVLVTSTFLGSPYEAVMRSRQPMHRSLAGLGPDDHTIFHELAEAGGTDYVAVPIIYGNATVQMASFVTDRPGGFTEDEAALLERLRHPLAAAMEPTAMRRSAASLLRTYLGVGPADRVAEGAIRRGDVVAVDAAILFVDMRGFTALSERLTSAAVLAVLDRYFETVAQAIVDRGGDVLKFLGDGVLAIFPVEQAGSAAAACDAAVGAVRAIRRVLAAGAEPAGAEPAGAEPLAVATALHLGPVLYGNVGSPDRLDFTVLGPAVNLTSRLEGLAKQLDRPTVCSDTFRQAWDGPAEPLGAHPIRGLADPQPVFAIAA</sequence>
<dbReference type="PROSITE" id="PS50125">
    <property type="entry name" value="GUANYLATE_CYCLASE_2"/>
    <property type="match status" value="1"/>
</dbReference>
<feature type="domain" description="Guanylate cyclase" evidence="1">
    <location>
        <begin position="210"/>
        <end position="346"/>
    </location>
</feature>